<organism evidence="1 2">
    <name type="scientific">Potamilus streckersoni</name>
    <dbReference type="NCBI Taxonomy" id="2493646"/>
    <lineage>
        <taxon>Eukaryota</taxon>
        <taxon>Metazoa</taxon>
        <taxon>Spiralia</taxon>
        <taxon>Lophotrochozoa</taxon>
        <taxon>Mollusca</taxon>
        <taxon>Bivalvia</taxon>
        <taxon>Autobranchia</taxon>
        <taxon>Heteroconchia</taxon>
        <taxon>Palaeoheterodonta</taxon>
        <taxon>Unionida</taxon>
        <taxon>Unionoidea</taxon>
        <taxon>Unionidae</taxon>
        <taxon>Ambleminae</taxon>
        <taxon>Lampsilini</taxon>
        <taxon>Potamilus</taxon>
    </lineage>
</organism>
<evidence type="ECO:0000313" key="1">
    <source>
        <dbReference type="EMBL" id="KAK3593535.1"/>
    </source>
</evidence>
<evidence type="ECO:0000313" key="2">
    <source>
        <dbReference type="Proteomes" id="UP001195483"/>
    </source>
</evidence>
<gene>
    <name evidence="1" type="ORF">CHS0354_018614</name>
</gene>
<reference evidence="1" key="1">
    <citation type="journal article" date="2021" name="Genome Biol. Evol.">
        <title>A High-Quality Reference Genome for a Parasitic Bivalve with Doubly Uniparental Inheritance (Bivalvia: Unionida).</title>
        <authorList>
            <person name="Smith C.H."/>
        </authorList>
    </citation>
    <scope>NUCLEOTIDE SEQUENCE</scope>
    <source>
        <strain evidence="1">CHS0354</strain>
    </source>
</reference>
<reference evidence="1" key="3">
    <citation type="submission" date="2023-05" db="EMBL/GenBank/DDBJ databases">
        <authorList>
            <person name="Smith C.H."/>
        </authorList>
    </citation>
    <scope>NUCLEOTIDE SEQUENCE</scope>
    <source>
        <strain evidence="1">CHS0354</strain>
        <tissue evidence="1">Mantle</tissue>
    </source>
</reference>
<protein>
    <submittedName>
        <fullName evidence="1">Uncharacterized protein</fullName>
    </submittedName>
</protein>
<name>A0AAE0VYE4_9BIVA</name>
<dbReference type="Proteomes" id="UP001195483">
    <property type="component" value="Unassembled WGS sequence"/>
</dbReference>
<dbReference type="AlphaFoldDB" id="A0AAE0VYE4"/>
<proteinExistence type="predicted"/>
<comment type="caution">
    <text evidence="1">The sequence shown here is derived from an EMBL/GenBank/DDBJ whole genome shotgun (WGS) entry which is preliminary data.</text>
</comment>
<accession>A0AAE0VYE4</accession>
<keyword evidence="2" id="KW-1185">Reference proteome</keyword>
<dbReference type="EMBL" id="JAEAOA010001146">
    <property type="protein sequence ID" value="KAK3593535.1"/>
    <property type="molecule type" value="Genomic_DNA"/>
</dbReference>
<reference evidence="1" key="2">
    <citation type="journal article" date="2021" name="Genome Biol. Evol.">
        <title>Developing a high-quality reference genome for a parasitic bivalve with doubly uniparental inheritance (Bivalvia: Unionida).</title>
        <authorList>
            <person name="Smith C.H."/>
        </authorList>
    </citation>
    <scope>NUCLEOTIDE SEQUENCE</scope>
    <source>
        <strain evidence="1">CHS0354</strain>
        <tissue evidence="1">Mantle</tissue>
    </source>
</reference>
<sequence length="62" mass="6901">MPGTLMPWKIRRSVNENYWQATETTTTACSGITVAGPVTLQMPIVYDPDQGNRITLETAMEN</sequence>